<dbReference type="AlphaFoldDB" id="A0A1H6MFD9"/>
<dbReference type="Proteomes" id="UP000199371">
    <property type="component" value="Unassembled WGS sequence"/>
</dbReference>
<sequence length="296" mass="33157">MTYTSLAALFVLTIAAMPHSFAKPLWLTDMDQSALVYKNVPGIDINAATRQLLLEHMSGHQDSITIVNNERAFQMLKANTLACTGNKVRNSERESFAYFSDVPQLIFPGMRLYMLKATAETAGIAGLQHDKRHSFAEISTRLPRSRIGVVGGRNYGEPLQAIFDQLAGRNRIYTRTGNDMSAAAMLDMLANGRVELVVEYPNVVQHYSEALNHAVELVSVEISEAAEYTGGYIMCSKNEQGKMLVQAYSNAIRLASKDKRYLQAHLRWFDVSSHHKVTALYNKVYNTTFEHEAFNP</sequence>
<dbReference type="STRING" id="173990.SAMN05660691_02433"/>
<dbReference type="SUPFAM" id="SSF53850">
    <property type="entry name" value="Periplasmic binding protein-like II"/>
    <property type="match status" value="1"/>
</dbReference>
<feature type="signal peptide" evidence="1">
    <location>
        <begin position="1"/>
        <end position="22"/>
    </location>
</feature>
<gene>
    <name evidence="2" type="ORF">SAMN05660691_02433</name>
</gene>
<evidence type="ECO:0000313" key="2">
    <source>
        <dbReference type="EMBL" id="SEH96367.1"/>
    </source>
</evidence>
<accession>A0A1H6MFD9</accession>
<protein>
    <submittedName>
        <fullName evidence="2">Uncharacterized protein</fullName>
    </submittedName>
</protein>
<reference evidence="3" key="1">
    <citation type="submission" date="2016-10" db="EMBL/GenBank/DDBJ databases">
        <authorList>
            <person name="Varghese N."/>
            <person name="Submissions S."/>
        </authorList>
    </citation>
    <scope>NUCLEOTIDE SEQUENCE [LARGE SCALE GENOMIC DNA]</scope>
    <source>
        <strain evidence="3">DSM 17616</strain>
    </source>
</reference>
<dbReference type="EMBL" id="FNXF01000009">
    <property type="protein sequence ID" value="SEH96367.1"/>
    <property type="molecule type" value="Genomic_DNA"/>
</dbReference>
<organism evidence="2 3">
    <name type="scientific">Rheinheimera pacifica</name>
    <dbReference type="NCBI Taxonomy" id="173990"/>
    <lineage>
        <taxon>Bacteria</taxon>
        <taxon>Pseudomonadati</taxon>
        <taxon>Pseudomonadota</taxon>
        <taxon>Gammaproteobacteria</taxon>
        <taxon>Chromatiales</taxon>
        <taxon>Chromatiaceae</taxon>
        <taxon>Rheinheimera</taxon>
    </lineage>
</organism>
<evidence type="ECO:0000313" key="3">
    <source>
        <dbReference type="Proteomes" id="UP000199371"/>
    </source>
</evidence>
<proteinExistence type="predicted"/>
<keyword evidence="1" id="KW-0732">Signal</keyword>
<dbReference type="RefSeq" id="WP_092793647.1">
    <property type="nucleotide sequence ID" value="NZ_FNXF01000009.1"/>
</dbReference>
<name>A0A1H6MFD9_9GAMM</name>
<dbReference type="OrthoDB" id="5764299at2"/>
<evidence type="ECO:0000256" key="1">
    <source>
        <dbReference type="SAM" id="SignalP"/>
    </source>
</evidence>
<feature type="chain" id="PRO_5011788683" evidence="1">
    <location>
        <begin position="23"/>
        <end position="296"/>
    </location>
</feature>
<keyword evidence="3" id="KW-1185">Reference proteome</keyword>